<feature type="active site" description="Nucleophile" evidence="8">
    <location>
        <position position="38"/>
    </location>
</feature>
<keyword evidence="5 9" id="KW-0676">Redox-active center</keyword>
<evidence type="ECO:0000256" key="7">
    <source>
        <dbReference type="PIRNR" id="PIRNR000077"/>
    </source>
</evidence>
<dbReference type="PANTHER" id="PTHR45663:SF11">
    <property type="entry name" value="GEO12009P1"/>
    <property type="match status" value="1"/>
</dbReference>
<dbReference type="EMBL" id="DTGT01000247">
    <property type="protein sequence ID" value="HGH61216.1"/>
    <property type="molecule type" value="Genomic_DNA"/>
</dbReference>
<evidence type="ECO:0000256" key="1">
    <source>
        <dbReference type="ARBA" id="ARBA00008987"/>
    </source>
</evidence>
<dbReference type="PROSITE" id="PS00194">
    <property type="entry name" value="THIOREDOXIN_1"/>
    <property type="match status" value="1"/>
</dbReference>
<dbReference type="InterPro" id="IPR036249">
    <property type="entry name" value="Thioredoxin-like_sf"/>
</dbReference>
<reference evidence="11" key="1">
    <citation type="journal article" date="2020" name="mSystems">
        <title>Genome- and Community-Level Interaction Insights into Carbon Utilization and Element Cycling Functions of Hydrothermarchaeota in Hydrothermal Sediment.</title>
        <authorList>
            <person name="Zhou Z."/>
            <person name="Liu Y."/>
            <person name="Xu W."/>
            <person name="Pan J."/>
            <person name="Luo Z.H."/>
            <person name="Li M."/>
        </authorList>
    </citation>
    <scope>NUCLEOTIDE SEQUENCE [LARGE SCALE GENOMIC DNA]</scope>
    <source>
        <strain evidence="11">SpSt-769</strain>
    </source>
</reference>
<feature type="disulfide bond" description="Redox-active" evidence="9">
    <location>
        <begin position="35"/>
        <end position="38"/>
    </location>
</feature>
<keyword evidence="4 9" id="KW-1015">Disulfide bond</keyword>
<keyword evidence="3" id="KW-0249">Electron transport</keyword>
<dbReference type="GO" id="GO:0045454">
    <property type="term" value="P:cell redox homeostasis"/>
    <property type="evidence" value="ECO:0007669"/>
    <property type="project" value="TreeGrafter"/>
</dbReference>
<dbReference type="AlphaFoldDB" id="A0A7C4EWZ6"/>
<dbReference type="InterPro" id="IPR017937">
    <property type="entry name" value="Thioredoxin_CS"/>
</dbReference>
<feature type="site" description="Deprotonates C-terminal active site Cys" evidence="8">
    <location>
        <position position="29"/>
    </location>
</feature>
<feature type="site" description="Contributes to redox potential value" evidence="8">
    <location>
        <position position="36"/>
    </location>
</feature>
<organism evidence="11">
    <name type="scientific">Desulfomonile tiedjei</name>
    <dbReference type="NCBI Taxonomy" id="2358"/>
    <lineage>
        <taxon>Bacteria</taxon>
        <taxon>Pseudomonadati</taxon>
        <taxon>Thermodesulfobacteriota</taxon>
        <taxon>Desulfomonilia</taxon>
        <taxon>Desulfomonilales</taxon>
        <taxon>Desulfomonilaceae</taxon>
        <taxon>Desulfomonile</taxon>
    </lineage>
</organism>
<dbReference type="InterPro" id="IPR013766">
    <property type="entry name" value="Thioredoxin_domain"/>
</dbReference>
<accession>A0A7C4EWZ6</accession>
<evidence type="ECO:0000256" key="5">
    <source>
        <dbReference type="ARBA" id="ARBA00023284"/>
    </source>
</evidence>
<name>A0A7C4EWZ6_9BACT</name>
<evidence type="ECO:0000256" key="6">
    <source>
        <dbReference type="NCBIfam" id="TIGR01068"/>
    </source>
</evidence>
<evidence type="ECO:0000259" key="10">
    <source>
        <dbReference type="PROSITE" id="PS51352"/>
    </source>
</evidence>
<evidence type="ECO:0000256" key="4">
    <source>
        <dbReference type="ARBA" id="ARBA00023157"/>
    </source>
</evidence>
<dbReference type="NCBIfam" id="TIGR01068">
    <property type="entry name" value="thioredoxin"/>
    <property type="match status" value="1"/>
</dbReference>
<dbReference type="InterPro" id="IPR005746">
    <property type="entry name" value="Thioredoxin"/>
</dbReference>
<gene>
    <name evidence="11" type="primary">trxA</name>
    <name evidence="11" type="ORF">ENV54_07960</name>
</gene>
<dbReference type="Pfam" id="PF00085">
    <property type="entry name" value="Thioredoxin"/>
    <property type="match status" value="1"/>
</dbReference>
<dbReference type="GO" id="GO:0005829">
    <property type="term" value="C:cytosol"/>
    <property type="evidence" value="ECO:0007669"/>
    <property type="project" value="TreeGrafter"/>
</dbReference>
<evidence type="ECO:0000256" key="8">
    <source>
        <dbReference type="PIRSR" id="PIRSR000077-1"/>
    </source>
</evidence>
<dbReference type="SUPFAM" id="SSF52833">
    <property type="entry name" value="Thioredoxin-like"/>
    <property type="match status" value="1"/>
</dbReference>
<evidence type="ECO:0000256" key="2">
    <source>
        <dbReference type="ARBA" id="ARBA00022448"/>
    </source>
</evidence>
<dbReference type="Gene3D" id="3.40.30.10">
    <property type="entry name" value="Glutaredoxin"/>
    <property type="match status" value="1"/>
</dbReference>
<comment type="caution">
    <text evidence="11">The sequence shown here is derived from an EMBL/GenBank/DDBJ whole genome shotgun (WGS) entry which is preliminary data.</text>
</comment>
<evidence type="ECO:0000313" key="11">
    <source>
        <dbReference type="EMBL" id="HGH61216.1"/>
    </source>
</evidence>
<evidence type="ECO:0000256" key="9">
    <source>
        <dbReference type="PIRSR" id="PIRSR000077-4"/>
    </source>
</evidence>
<dbReference type="PANTHER" id="PTHR45663">
    <property type="entry name" value="GEO12009P1"/>
    <property type="match status" value="1"/>
</dbReference>
<feature type="active site" description="Nucleophile" evidence="8">
    <location>
        <position position="35"/>
    </location>
</feature>
<dbReference type="FunFam" id="3.40.30.10:FF:000001">
    <property type="entry name" value="Thioredoxin"/>
    <property type="match status" value="1"/>
</dbReference>
<feature type="domain" description="Thioredoxin" evidence="10">
    <location>
        <begin position="1"/>
        <end position="110"/>
    </location>
</feature>
<proteinExistence type="inferred from homology"/>
<protein>
    <recommendedName>
        <fullName evidence="6 7">Thioredoxin</fullName>
    </recommendedName>
</protein>
<dbReference type="GO" id="GO:0015035">
    <property type="term" value="F:protein-disulfide reductase activity"/>
    <property type="evidence" value="ECO:0007669"/>
    <property type="project" value="UniProtKB-UniRule"/>
</dbReference>
<keyword evidence="2" id="KW-0813">Transport</keyword>
<comment type="similarity">
    <text evidence="1 7">Belongs to the thioredoxin family.</text>
</comment>
<dbReference type="CDD" id="cd02947">
    <property type="entry name" value="TRX_family"/>
    <property type="match status" value="1"/>
</dbReference>
<dbReference type="PRINTS" id="PR00421">
    <property type="entry name" value="THIOREDOXIN"/>
</dbReference>
<dbReference type="PROSITE" id="PS51352">
    <property type="entry name" value="THIOREDOXIN_2"/>
    <property type="match status" value="1"/>
</dbReference>
<sequence length="110" mass="12139">MSDNPNVLHVTDTDFEQQILKSELPALVDFWAAWCGPCRTVGPVVEELAGEYAGKVKIAKMNVDENKFTPGRYGIRGIPTLILFKDGQVVDQIVGAVPKNRIKDLLNKVS</sequence>
<evidence type="ECO:0000256" key="3">
    <source>
        <dbReference type="ARBA" id="ARBA00022982"/>
    </source>
</evidence>
<feature type="site" description="Contributes to redox potential value" evidence="8">
    <location>
        <position position="37"/>
    </location>
</feature>
<dbReference type="PIRSF" id="PIRSF000077">
    <property type="entry name" value="Thioredoxin"/>
    <property type="match status" value="1"/>
</dbReference>